<reference evidence="3 4" key="1">
    <citation type="journal article" date="2016" name="Genome Biol. Evol.">
        <title>Gene Family Evolution Reflects Adaptation to Soil Environmental Stressors in the Genome of the Collembolan Orchesella cincta.</title>
        <authorList>
            <person name="Faddeeva-Vakhrusheva A."/>
            <person name="Derks M.F."/>
            <person name="Anvar S.Y."/>
            <person name="Agamennone V."/>
            <person name="Suring W."/>
            <person name="Smit S."/>
            <person name="van Straalen N.M."/>
            <person name="Roelofs D."/>
        </authorList>
    </citation>
    <scope>NUCLEOTIDE SEQUENCE [LARGE SCALE GENOMIC DNA]</scope>
    <source>
        <tissue evidence="3">Mixed pool</tissue>
    </source>
</reference>
<dbReference type="SUPFAM" id="SSF47986">
    <property type="entry name" value="DEATH domain"/>
    <property type="match status" value="1"/>
</dbReference>
<dbReference type="Gene3D" id="1.10.533.10">
    <property type="entry name" value="Death Domain, Fas"/>
    <property type="match status" value="1"/>
</dbReference>
<dbReference type="InterPro" id="IPR000488">
    <property type="entry name" value="Death_dom"/>
</dbReference>
<feature type="region of interest" description="Disordered" evidence="1">
    <location>
        <begin position="1"/>
        <end position="26"/>
    </location>
</feature>
<dbReference type="AlphaFoldDB" id="A0A1D2MJY6"/>
<dbReference type="CDD" id="cd01670">
    <property type="entry name" value="Death"/>
    <property type="match status" value="1"/>
</dbReference>
<comment type="caution">
    <text evidence="3">The sequence shown here is derived from an EMBL/GenBank/DDBJ whole genome shotgun (WGS) entry which is preliminary data.</text>
</comment>
<dbReference type="EMBL" id="LJIJ01001031">
    <property type="protein sequence ID" value="ODM93280.1"/>
    <property type="molecule type" value="Genomic_DNA"/>
</dbReference>
<accession>A0A1D2MJY6</accession>
<dbReference type="Pfam" id="PF00531">
    <property type="entry name" value="Death"/>
    <property type="match status" value="1"/>
</dbReference>
<organism evidence="3 4">
    <name type="scientific">Orchesella cincta</name>
    <name type="common">Springtail</name>
    <name type="synonym">Podura cincta</name>
    <dbReference type="NCBI Taxonomy" id="48709"/>
    <lineage>
        <taxon>Eukaryota</taxon>
        <taxon>Metazoa</taxon>
        <taxon>Ecdysozoa</taxon>
        <taxon>Arthropoda</taxon>
        <taxon>Hexapoda</taxon>
        <taxon>Collembola</taxon>
        <taxon>Entomobryomorpha</taxon>
        <taxon>Entomobryoidea</taxon>
        <taxon>Orchesellidae</taxon>
        <taxon>Orchesellinae</taxon>
        <taxon>Orchesella</taxon>
    </lineage>
</organism>
<dbReference type="InterPro" id="IPR011029">
    <property type="entry name" value="DEATH-like_dom_sf"/>
</dbReference>
<dbReference type="Proteomes" id="UP000094527">
    <property type="component" value="Unassembled WGS sequence"/>
</dbReference>
<protein>
    <recommendedName>
        <fullName evidence="2">Death domain-containing protein</fullName>
    </recommendedName>
</protein>
<dbReference type="PROSITE" id="PS50017">
    <property type="entry name" value="DEATH_DOMAIN"/>
    <property type="match status" value="1"/>
</dbReference>
<keyword evidence="4" id="KW-1185">Reference proteome</keyword>
<sequence>MFSTSKNQHKMENLSQPESRSKDESLKLHDRLNKLVVGSKDCPTQTVFDILAKSSSASAVYQKLSGIAFNLYNSSETINEINKKLSSDPSFSNNEALNQVLENWVENRGHHATMLELYSVLGRHGIRDAADELYQAYFHSGK</sequence>
<evidence type="ECO:0000313" key="4">
    <source>
        <dbReference type="Proteomes" id="UP000094527"/>
    </source>
</evidence>
<evidence type="ECO:0000256" key="1">
    <source>
        <dbReference type="SAM" id="MobiDB-lite"/>
    </source>
</evidence>
<evidence type="ECO:0000313" key="3">
    <source>
        <dbReference type="EMBL" id="ODM93280.1"/>
    </source>
</evidence>
<name>A0A1D2MJY6_ORCCI</name>
<evidence type="ECO:0000259" key="2">
    <source>
        <dbReference type="PROSITE" id="PS50017"/>
    </source>
</evidence>
<dbReference type="GO" id="GO:0007165">
    <property type="term" value="P:signal transduction"/>
    <property type="evidence" value="ECO:0007669"/>
    <property type="project" value="InterPro"/>
</dbReference>
<gene>
    <name evidence="3" type="ORF">Ocin01_13402</name>
</gene>
<proteinExistence type="predicted"/>
<feature type="domain" description="Death" evidence="2">
    <location>
        <begin position="67"/>
        <end position="137"/>
    </location>
</feature>